<evidence type="ECO:0000313" key="3">
    <source>
        <dbReference type="Proteomes" id="UP001174997"/>
    </source>
</evidence>
<feature type="compositionally biased region" description="Polar residues" evidence="1">
    <location>
        <begin position="58"/>
        <end position="78"/>
    </location>
</feature>
<feature type="region of interest" description="Disordered" evidence="1">
    <location>
        <begin position="1"/>
        <end position="112"/>
    </location>
</feature>
<evidence type="ECO:0000256" key="1">
    <source>
        <dbReference type="SAM" id="MobiDB-lite"/>
    </source>
</evidence>
<name>A0AA39Z7Y3_9PEZI</name>
<sequence length="503" mass="55147">MSSVIQQEQVPEPQPAATESSQAIPTKRMTDDDEVEFISSSPVKRPRLNDQKPDPAVSQLQSHNSRTQPLKSPASQHHASGPSLPPNSTTSVANGRSDQLKSIEAPSQNPGHVVNLEHRGTLLPVLERFAFPMDSSPITCPLRMSVAISPKQLSETMPSSTHPDSLFTSPSVFPDCARPTGLEQVPCLDFNGIPVNGPTSEMGQMFLPSDNNALMSNSITIPSQIISQAAFGPNAIPFAMYSMGNIVPIPQQNMNMNTNPNPNTWMNPRPMQSQNSQASRQNDVPMPAKQQQQPQNMFTPSTPQAAPAPVYTHSPSHNQGPGKPPCLHCTVVRQEHIRRHQQTPPQPPQAQPQMPLPCTAQTFQPALPTPPEAAPSSQPDTTTPAPEQRPQHKQEFSIPLRKRPSPNLLIDIAETAEETFPYDEVAARHGVTPQKVFETLSSIVLIPLLRCPTDKRRSAKLAQDRVKHYSQLKSEMGKGKKEVARVREVSEFLGEDNVQQGKD</sequence>
<accession>A0AA39Z7Y3</accession>
<feature type="region of interest" description="Disordered" evidence="1">
    <location>
        <begin position="252"/>
        <end position="403"/>
    </location>
</feature>
<feature type="compositionally biased region" description="Polar residues" evidence="1">
    <location>
        <begin position="289"/>
        <end position="304"/>
    </location>
</feature>
<feature type="compositionally biased region" description="Polar residues" evidence="1">
    <location>
        <begin position="375"/>
        <end position="385"/>
    </location>
</feature>
<reference evidence="2" key="1">
    <citation type="submission" date="2023-06" db="EMBL/GenBank/DDBJ databases">
        <title>Genome-scale phylogeny and comparative genomics of the fungal order Sordariales.</title>
        <authorList>
            <consortium name="Lawrence Berkeley National Laboratory"/>
            <person name="Hensen N."/>
            <person name="Bonometti L."/>
            <person name="Westerberg I."/>
            <person name="Brannstrom I.O."/>
            <person name="Guillou S."/>
            <person name="Cros-Aarteil S."/>
            <person name="Calhoun S."/>
            <person name="Haridas S."/>
            <person name="Kuo A."/>
            <person name="Mondo S."/>
            <person name="Pangilinan J."/>
            <person name="Riley R."/>
            <person name="Labutti K."/>
            <person name="Andreopoulos B."/>
            <person name="Lipzen A."/>
            <person name="Chen C."/>
            <person name="Yanf M."/>
            <person name="Daum C."/>
            <person name="Ng V."/>
            <person name="Clum A."/>
            <person name="Steindorff A."/>
            <person name="Ohm R."/>
            <person name="Martin F."/>
            <person name="Silar P."/>
            <person name="Natvig D."/>
            <person name="Lalanne C."/>
            <person name="Gautier V."/>
            <person name="Ament-Velasquez S.L."/>
            <person name="Kruys A."/>
            <person name="Hutchinson M.I."/>
            <person name="Powell A.J."/>
            <person name="Barry K."/>
            <person name="Miller A.N."/>
            <person name="Grigoriev I.V."/>
            <person name="Debuchy R."/>
            <person name="Gladieux P."/>
            <person name="Thoren M.H."/>
            <person name="Johannesson H."/>
        </authorList>
    </citation>
    <scope>NUCLEOTIDE SEQUENCE</scope>
    <source>
        <strain evidence="2">CBS 307.81</strain>
    </source>
</reference>
<evidence type="ECO:0000313" key="2">
    <source>
        <dbReference type="EMBL" id="KAK0665107.1"/>
    </source>
</evidence>
<protein>
    <submittedName>
        <fullName evidence="2">Uncharacterized protein</fullName>
    </submittedName>
</protein>
<comment type="caution">
    <text evidence="2">The sequence shown here is derived from an EMBL/GenBank/DDBJ whole genome shotgun (WGS) entry which is preliminary data.</text>
</comment>
<dbReference type="AlphaFoldDB" id="A0AA39Z7Y3"/>
<feature type="compositionally biased region" description="Low complexity" evidence="1">
    <location>
        <begin position="1"/>
        <end position="11"/>
    </location>
</feature>
<keyword evidence="3" id="KW-1185">Reference proteome</keyword>
<organism evidence="2 3">
    <name type="scientific">Cercophora samala</name>
    <dbReference type="NCBI Taxonomy" id="330535"/>
    <lineage>
        <taxon>Eukaryota</taxon>
        <taxon>Fungi</taxon>
        <taxon>Dikarya</taxon>
        <taxon>Ascomycota</taxon>
        <taxon>Pezizomycotina</taxon>
        <taxon>Sordariomycetes</taxon>
        <taxon>Sordariomycetidae</taxon>
        <taxon>Sordariales</taxon>
        <taxon>Lasiosphaeriaceae</taxon>
        <taxon>Cercophora</taxon>
    </lineage>
</organism>
<feature type="compositionally biased region" description="Polar residues" evidence="1">
    <location>
        <begin position="86"/>
        <end position="97"/>
    </location>
</feature>
<dbReference type="EMBL" id="JAULSY010000116">
    <property type="protein sequence ID" value="KAK0665107.1"/>
    <property type="molecule type" value="Genomic_DNA"/>
</dbReference>
<feature type="compositionally biased region" description="Polar residues" evidence="1">
    <location>
        <begin position="272"/>
        <end position="282"/>
    </location>
</feature>
<proteinExistence type="predicted"/>
<gene>
    <name evidence="2" type="ORF">QBC41DRAFT_16546</name>
</gene>
<dbReference type="Proteomes" id="UP001174997">
    <property type="component" value="Unassembled WGS sequence"/>
</dbReference>
<feature type="compositionally biased region" description="Low complexity" evidence="1">
    <location>
        <begin position="253"/>
        <end position="271"/>
    </location>
</feature>